<name>A0A4Y7RWJ6_9FIRM</name>
<gene>
    <name evidence="1" type="ORF">Pmgp_00272</name>
</gene>
<keyword evidence="2" id="KW-1185">Reference proteome</keyword>
<proteinExistence type="predicted"/>
<organism evidence="1 2">
    <name type="scientific">Pelotomaculum propionicicum</name>
    <dbReference type="NCBI Taxonomy" id="258475"/>
    <lineage>
        <taxon>Bacteria</taxon>
        <taxon>Bacillati</taxon>
        <taxon>Bacillota</taxon>
        <taxon>Clostridia</taxon>
        <taxon>Eubacteriales</taxon>
        <taxon>Desulfotomaculaceae</taxon>
        <taxon>Pelotomaculum</taxon>
    </lineage>
</organism>
<dbReference type="EMBL" id="QFFZ01000002">
    <property type="protein sequence ID" value="TEB13378.1"/>
    <property type="molecule type" value="Genomic_DNA"/>
</dbReference>
<reference evidence="1 2" key="1">
    <citation type="journal article" date="2018" name="Environ. Microbiol.">
        <title>Novel energy conservation strategies and behaviour of Pelotomaculum schinkii driving syntrophic propionate catabolism.</title>
        <authorList>
            <person name="Hidalgo-Ahumada C.A.P."/>
            <person name="Nobu M.K."/>
            <person name="Narihiro T."/>
            <person name="Tamaki H."/>
            <person name="Liu W.T."/>
            <person name="Kamagata Y."/>
            <person name="Stams A.J.M."/>
            <person name="Imachi H."/>
            <person name="Sousa D.Z."/>
        </authorList>
    </citation>
    <scope>NUCLEOTIDE SEQUENCE [LARGE SCALE GENOMIC DNA]</scope>
    <source>
        <strain evidence="1 2">MGP</strain>
    </source>
</reference>
<accession>A0A4Y7RWJ6</accession>
<evidence type="ECO:0000313" key="1">
    <source>
        <dbReference type="EMBL" id="TEB13378.1"/>
    </source>
</evidence>
<comment type="caution">
    <text evidence="1">The sequence shown here is derived from an EMBL/GenBank/DDBJ whole genome shotgun (WGS) entry which is preliminary data.</text>
</comment>
<dbReference type="Proteomes" id="UP000297597">
    <property type="component" value="Unassembled WGS sequence"/>
</dbReference>
<evidence type="ECO:0000313" key="2">
    <source>
        <dbReference type="Proteomes" id="UP000297597"/>
    </source>
</evidence>
<sequence>MTTCRYSSCKKGQVCCYECDKQVEGKKCREVCTKECWLRTGGKRPKIHSYNETAD</sequence>
<dbReference type="AlphaFoldDB" id="A0A4Y7RWJ6"/>
<protein>
    <submittedName>
        <fullName evidence="1">Uncharacterized protein</fullName>
    </submittedName>
</protein>